<evidence type="ECO:0000313" key="5">
    <source>
        <dbReference type="EMBL" id="SHJ25130.1"/>
    </source>
</evidence>
<evidence type="ECO:0000313" key="6">
    <source>
        <dbReference type="Proteomes" id="UP000184292"/>
    </source>
</evidence>
<evidence type="ECO:0000256" key="1">
    <source>
        <dbReference type="ARBA" id="ARBA00023015"/>
    </source>
</evidence>
<dbReference type="InterPro" id="IPR008920">
    <property type="entry name" value="TF_FadR/GntR_C"/>
</dbReference>
<name>A0A1M6HSF9_9RHOB</name>
<reference evidence="5 6" key="1">
    <citation type="submission" date="2016-11" db="EMBL/GenBank/DDBJ databases">
        <authorList>
            <person name="Jaros S."/>
            <person name="Januszkiewicz K."/>
            <person name="Wedrychowicz H."/>
        </authorList>
    </citation>
    <scope>NUCLEOTIDE SEQUENCE [LARGE SCALE GENOMIC DNA]</scope>
    <source>
        <strain evidence="5 6">DSM 100565</strain>
    </source>
</reference>
<dbReference type="PANTHER" id="PTHR43537">
    <property type="entry name" value="TRANSCRIPTIONAL REGULATOR, GNTR FAMILY"/>
    <property type="match status" value="1"/>
</dbReference>
<keyword evidence="1" id="KW-0805">Transcription regulation</keyword>
<dbReference type="SUPFAM" id="SSF48008">
    <property type="entry name" value="GntR ligand-binding domain-like"/>
    <property type="match status" value="1"/>
</dbReference>
<keyword evidence="6" id="KW-1185">Reference proteome</keyword>
<dbReference type="InterPro" id="IPR011711">
    <property type="entry name" value="GntR_C"/>
</dbReference>
<dbReference type="SMART" id="SM00895">
    <property type="entry name" value="FCD"/>
    <property type="match status" value="1"/>
</dbReference>
<dbReference type="InterPro" id="IPR000524">
    <property type="entry name" value="Tscrpt_reg_HTH_GntR"/>
</dbReference>
<gene>
    <name evidence="5" type="ORF">SAMN05444417_3332</name>
</gene>
<dbReference type="OrthoDB" id="8638122at2"/>
<organism evidence="5 6">
    <name type="scientific">Wenxinia saemankumensis</name>
    <dbReference type="NCBI Taxonomy" id="1447782"/>
    <lineage>
        <taxon>Bacteria</taxon>
        <taxon>Pseudomonadati</taxon>
        <taxon>Pseudomonadota</taxon>
        <taxon>Alphaproteobacteria</taxon>
        <taxon>Rhodobacterales</taxon>
        <taxon>Roseobacteraceae</taxon>
        <taxon>Wenxinia</taxon>
    </lineage>
</organism>
<dbReference type="Pfam" id="PF07729">
    <property type="entry name" value="FCD"/>
    <property type="match status" value="1"/>
</dbReference>
<dbReference type="Gene3D" id="1.10.10.10">
    <property type="entry name" value="Winged helix-like DNA-binding domain superfamily/Winged helix DNA-binding domain"/>
    <property type="match status" value="1"/>
</dbReference>
<evidence type="ECO:0000256" key="3">
    <source>
        <dbReference type="ARBA" id="ARBA00023163"/>
    </source>
</evidence>
<protein>
    <submittedName>
        <fullName evidence="5">Transcriptional regulator, GntR family</fullName>
    </submittedName>
</protein>
<dbReference type="AlphaFoldDB" id="A0A1M6HSF9"/>
<dbReference type="GO" id="GO:0003677">
    <property type="term" value="F:DNA binding"/>
    <property type="evidence" value="ECO:0007669"/>
    <property type="project" value="UniProtKB-KW"/>
</dbReference>
<dbReference type="SMART" id="SM00345">
    <property type="entry name" value="HTH_GNTR"/>
    <property type="match status" value="1"/>
</dbReference>
<dbReference type="InterPro" id="IPR036388">
    <property type="entry name" value="WH-like_DNA-bd_sf"/>
</dbReference>
<dbReference type="STRING" id="1447782.SAMN05444417_3332"/>
<feature type="domain" description="HTH gntR-type" evidence="4">
    <location>
        <begin position="7"/>
        <end position="74"/>
    </location>
</feature>
<proteinExistence type="predicted"/>
<accession>A0A1M6HSF9</accession>
<dbReference type="Pfam" id="PF00392">
    <property type="entry name" value="GntR"/>
    <property type="match status" value="1"/>
</dbReference>
<dbReference type="GO" id="GO:0003700">
    <property type="term" value="F:DNA-binding transcription factor activity"/>
    <property type="evidence" value="ECO:0007669"/>
    <property type="project" value="InterPro"/>
</dbReference>
<evidence type="ECO:0000256" key="2">
    <source>
        <dbReference type="ARBA" id="ARBA00023125"/>
    </source>
</evidence>
<dbReference type="RefSeq" id="WP_073333997.1">
    <property type="nucleotide sequence ID" value="NZ_FQYO01000007.1"/>
</dbReference>
<dbReference type="PROSITE" id="PS50949">
    <property type="entry name" value="HTH_GNTR"/>
    <property type="match status" value="1"/>
</dbReference>
<keyword evidence="3" id="KW-0804">Transcription</keyword>
<dbReference type="Gene3D" id="1.20.120.530">
    <property type="entry name" value="GntR ligand-binding domain-like"/>
    <property type="match status" value="1"/>
</dbReference>
<dbReference type="Proteomes" id="UP000184292">
    <property type="component" value="Unassembled WGS sequence"/>
</dbReference>
<dbReference type="PANTHER" id="PTHR43537:SF49">
    <property type="entry name" value="TRANSCRIPTIONAL REGULATORY PROTEIN"/>
    <property type="match status" value="1"/>
</dbReference>
<dbReference type="SUPFAM" id="SSF46785">
    <property type="entry name" value="Winged helix' DNA-binding domain"/>
    <property type="match status" value="1"/>
</dbReference>
<evidence type="ECO:0000259" key="4">
    <source>
        <dbReference type="PROSITE" id="PS50949"/>
    </source>
</evidence>
<keyword evidence="2" id="KW-0238">DNA-binding</keyword>
<sequence length="229" mass="25922">MSAKDLTNEEEAVARAIEMDIIFGRLGPGERLTEETIARDKAASRHHVRSALMILERAGIVTRERNKGAQVRAYSSEEVRQLYDVREMLTRQAALKIALPAGAEDIAGVEALQAEYEAAIDRRDLPEIHATNDAFHVGFFALSRNPYLVEMVKRAMDMTYVIRAADMSNAGRLTAARDEHRAMIQLLRGTDSWALSELCVQHLRPSKQQYLSRLEREEQDRGRAHRPAR</sequence>
<dbReference type="InterPro" id="IPR036390">
    <property type="entry name" value="WH_DNA-bd_sf"/>
</dbReference>
<dbReference type="EMBL" id="FQYO01000007">
    <property type="protein sequence ID" value="SHJ25130.1"/>
    <property type="molecule type" value="Genomic_DNA"/>
</dbReference>